<dbReference type="EMBL" id="JAUJWU010000004">
    <property type="protein sequence ID" value="MDN7246563.1"/>
    <property type="molecule type" value="Genomic_DNA"/>
</dbReference>
<protein>
    <submittedName>
        <fullName evidence="2">MBL fold metallo-hydrolase</fullName>
    </submittedName>
</protein>
<dbReference type="CDD" id="cd07721">
    <property type="entry name" value="yflN-like_MBL-fold"/>
    <property type="match status" value="1"/>
</dbReference>
<dbReference type="Gene3D" id="3.60.15.10">
    <property type="entry name" value="Ribonuclease Z/Hydroxyacylglutathione hydrolase-like"/>
    <property type="match status" value="1"/>
</dbReference>
<name>A0ABT8NFL7_9BACL</name>
<dbReference type="PANTHER" id="PTHR42951:SF17">
    <property type="entry name" value="METALLO-BETA-LACTAMASE DOMAIN-CONTAINING PROTEIN"/>
    <property type="match status" value="1"/>
</dbReference>
<evidence type="ECO:0000313" key="3">
    <source>
        <dbReference type="Proteomes" id="UP001172142"/>
    </source>
</evidence>
<dbReference type="InterPro" id="IPR050855">
    <property type="entry name" value="NDM-1-like"/>
</dbReference>
<evidence type="ECO:0000313" key="2">
    <source>
        <dbReference type="EMBL" id="MDN7246563.1"/>
    </source>
</evidence>
<dbReference type="Proteomes" id="UP001172142">
    <property type="component" value="Unassembled WGS sequence"/>
</dbReference>
<accession>A0ABT8NFL7</accession>
<dbReference type="PANTHER" id="PTHR42951">
    <property type="entry name" value="METALLO-BETA-LACTAMASE DOMAIN-CONTAINING"/>
    <property type="match status" value="1"/>
</dbReference>
<keyword evidence="3" id="KW-1185">Reference proteome</keyword>
<dbReference type="InterPro" id="IPR001279">
    <property type="entry name" value="Metallo-B-lactamas"/>
</dbReference>
<dbReference type="SUPFAM" id="SSF56281">
    <property type="entry name" value="Metallo-hydrolase/oxidoreductase"/>
    <property type="match status" value="1"/>
</dbReference>
<organism evidence="2 3">
    <name type="scientific">Planococcus shenhongbingii</name>
    <dbReference type="NCBI Taxonomy" id="3058398"/>
    <lineage>
        <taxon>Bacteria</taxon>
        <taxon>Bacillati</taxon>
        <taxon>Bacillota</taxon>
        <taxon>Bacilli</taxon>
        <taxon>Bacillales</taxon>
        <taxon>Caryophanaceae</taxon>
        <taxon>Planococcus</taxon>
    </lineage>
</organism>
<dbReference type="InterPro" id="IPR036866">
    <property type="entry name" value="RibonucZ/Hydroxyglut_hydro"/>
</dbReference>
<evidence type="ECO:0000259" key="1">
    <source>
        <dbReference type="SMART" id="SM00849"/>
    </source>
</evidence>
<dbReference type="Pfam" id="PF00753">
    <property type="entry name" value="Lactamase_B"/>
    <property type="match status" value="1"/>
</dbReference>
<sequence>MERSSSTEKVLPVTSIKDGSGIEVVPGVYCYTIQIANVFFIGNPAISSEWVLVDAGMPGSAHRILKEAENRFGPDHKLKAIILTHGHFDHVGGLIDILETHKVPVYAHPLEFTYLKGITDYPEPDYKVDGGTVAKMSWEFPHQAIDISTHLHQLPTDGTVPHMPGWKWIHTPGHTEGHVSLFREYGRVLLAGDAFVTVKQDSLYKVLTQKKEVHGPPVYLTPDWRAAWESVVKLVELRPSIAATGHGKPMRGAALAKGLVNLANNFQEVAVPKYGKFVDQPKAQ</sequence>
<dbReference type="SMART" id="SM00849">
    <property type="entry name" value="Lactamase_B"/>
    <property type="match status" value="1"/>
</dbReference>
<reference evidence="2 3" key="1">
    <citation type="submission" date="2023-07" db="EMBL/GenBank/DDBJ databases">
        <title>Novel species in genus Planococcus.</title>
        <authorList>
            <person name="Ning S."/>
        </authorList>
    </citation>
    <scope>NUCLEOTIDE SEQUENCE [LARGE SCALE GENOMIC DNA]</scope>
    <source>
        <strain evidence="2 3">N017</strain>
    </source>
</reference>
<comment type="caution">
    <text evidence="2">The sequence shown here is derived from an EMBL/GenBank/DDBJ whole genome shotgun (WGS) entry which is preliminary data.</text>
</comment>
<dbReference type="RefSeq" id="WP_301857074.1">
    <property type="nucleotide sequence ID" value="NZ_JAUJWU010000004.1"/>
</dbReference>
<feature type="domain" description="Metallo-beta-lactamase" evidence="1">
    <location>
        <begin position="35"/>
        <end position="246"/>
    </location>
</feature>
<gene>
    <name evidence="2" type="ORF">QWY13_13830</name>
</gene>
<proteinExistence type="predicted"/>